<dbReference type="Proteomes" id="UP001239795">
    <property type="component" value="Unassembled WGS sequence"/>
</dbReference>
<feature type="compositionally biased region" description="Basic and acidic residues" evidence="1">
    <location>
        <begin position="48"/>
        <end position="62"/>
    </location>
</feature>
<proteinExistence type="predicted"/>
<keyword evidence="3" id="KW-1185">Reference proteome</keyword>
<dbReference type="AlphaFoldDB" id="A0AAI9UAG0"/>
<feature type="compositionally biased region" description="Basic and acidic residues" evidence="1">
    <location>
        <begin position="329"/>
        <end position="339"/>
    </location>
</feature>
<feature type="compositionally biased region" description="Polar residues" evidence="1">
    <location>
        <begin position="340"/>
        <end position="351"/>
    </location>
</feature>
<organism evidence="2 3">
    <name type="scientific">Colletotrichum melonis</name>
    <dbReference type="NCBI Taxonomy" id="1209925"/>
    <lineage>
        <taxon>Eukaryota</taxon>
        <taxon>Fungi</taxon>
        <taxon>Dikarya</taxon>
        <taxon>Ascomycota</taxon>
        <taxon>Pezizomycotina</taxon>
        <taxon>Sordariomycetes</taxon>
        <taxon>Hypocreomycetidae</taxon>
        <taxon>Glomerellales</taxon>
        <taxon>Glomerellaceae</taxon>
        <taxon>Colletotrichum</taxon>
        <taxon>Colletotrichum acutatum species complex</taxon>
    </lineage>
</organism>
<accession>A0AAI9UAG0</accession>
<sequence>MTITNSGSYPDLENIEYHGIGMSPEVNVLGFCRDGSRSPGGSSISLEPRIEENSVFRPEIELPKQAFRRSSAPSPESIVDVNGSTAKSIHLQHDETVRAARSRPGTPATPEASSSGSLASKTPPTAGPLESYLACPQSHERRALWLPPDNDDGRDANSSDCGSVILGKRRVPGVYEQIERSTSPFGTTEGTEDAKAEQPLTHYLSSVHPHEVLAYQMWELASKDNEQDPGLELSVPRLSENTVLASNSPISSEVSSHREVDIPAAPAVPSPAVSVLQGPIEVGYERRGSDSAISDLETEELYQLLYGRTAAGKRGGEDQDIPASESSEGESREVQKNEASESMTRQLAATC</sequence>
<comment type="caution">
    <text evidence="2">The sequence shown here is derived from an EMBL/GenBank/DDBJ whole genome shotgun (WGS) entry which is preliminary data.</text>
</comment>
<feature type="region of interest" description="Disordered" evidence="1">
    <location>
        <begin position="34"/>
        <end position="84"/>
    </location>
</feature>
<protein>
    <submittedName>
        <fullName evidence="2">Uncharacterized protein</fullName>
    </submittedName>
</protein>
<feature type="compositionally biased region" description="Polar residues" evidence="1">
    <location>
        <begin position="111"/>
        <end position="123"/>
    </location>
</feature>
<dbReference type="EMBL" id="MLGG01000024">
    <property type="protein sequence ID" value="KAK1454753.1"/>
    <property type="molecule type" value="Genomic_DNA"/>
</dbReference>
<name>A0AAI9UAG0_9PEZI</name>
<feature type="region of interest" description="Disordered" evidence="1">
    <location>
        <begin position="310"/>
        <end position="351"/>
    </location>
</feature>
<evidence type="ECO:0000313" key="3">
    <source>
        <dbReference type="Proteomes" id="UP001239795"/>
    </source>
</evidence>
<reference evidence="2 3" key="1">
    <citation type="submission" date="2016-10" db="EMBL/GenBank/DDBJ databases">
        <title>The genome sequence of Colletotrichum fioriniae PJ7.</title>
        <authorList>
            <person name="Baroncelli R."/>
        </authorList>
    </citation>
    <scope>NUCLEOTIDE SEQUENCE [LARGE SCALE GENOMIC DNA]</scope>
    <source>
        <strain evidence="2">Col 31</strain>
    </source>
</reference>
<evidence type="ECO:0000313" key="2">
    <source>
        <dbReference type="EMBL" id="KAK1454753.1"/>
    </source>
</evidence>
<gene>
    <name evidence="2" type="ORF">CMEL01_03513</name>
</gene>
<feature type="region of interest" description="Disordered" evidence="1">
    <location>
        <begin position="143"/>
        <end position="163"/>
    </location>
</feature>
<evidence type="ECO:0000256" key="1">
    <source>
        <dbReference type="SAM" id="MobiDB-lite"/>
    </source>
</evidence>
<feature type="region of interest" description="Disordered" evidence="1">
    <location>
        <begin position="96"/>
        <end position="131"/>
    </location>
</feature>